<proteinExistence type="predicted"/>
<name>A0A7K5VTA5_9CORV</name>
<protein>
    <submittedName>
        <fullName evidence="2">RBP1 protein</fullName>
    </submittedName>
</protein>
<keyword evidence="3" id="KW-1185">Reference proteome</keyword>
<feature type="non-terminal residue" evidence="2">
    <location>
        <position position="1"/>
    </location>
</feature>
<feature type="compositionally biased region" description="Polar residues" evidence="1">
    <location>
        <begin position="38"/>
        <end position="48"/>
    </location>
</feature>
<sequence length="68" mass="7547">CFLLPTSSPSEHHQVEHNGGIARTPSSEEIIPTKFRGLNSTTELSPPNDSFYKPLDIASDDENVHEKK</sequence>
<organism evidence="2 3">
    <name type="scientific">Platysteira castanea</name>
    <dbReference type="NCBI Taxonomy" id="1160851"/>
    <lineage>
        <taxon>Eukaryota</taxon>
        <taxon>Metazoa</taxon>
        <taxon>Chordata</taxon>
        <taxon>Craniata</taxon>
        <taxon>Vertebrata</taxon>
        <taxon>Euteleostomi</taxon>
        <taxon>Archelosauria</taxon>
        <taxon>Archosauria</taxon>
        <taxon>Dinosauria</taxon>
        <taxon>Saurischia</taxon>
        <taxon>Theropoda</taxon>
        <taxon>Coelurosauria</taxon>
        <taxon>Aves</taxon>
        <taxon>Neognathae</taxon>
        <taxon>Neoaves</taxon>
        <taxon>Telluraves</taxon>
        <taxon>Australaves</taxon>
        <taxon>Passeriformes</taxon>
        <taxon>Corvoidea</taxon>
        <taxon>Platysteiridae</taxon>
        <taxon>Platysteira</taxon>
    </lineage>
</organism>
<dbReference type="EMBL" id="VYXC01012983">
    <property type="protein sequence ID" value="NWU32267.1"/>
    <property type="molecule type" value="Genomic_DNA"/>
</dbReference>
<evidence type="ECO:0000313" key="3">
    <source>
        <dbReference type="Proteomes" id="UP000584415"/>
    </source>
</evidence>
<dbReference type="Proteomes" id="UP000584415">
    <property type="component" value="Unassembled WGS sequence"/>
</dbReference>
<dbReference type="AlphaFoldDB" id="A0A7K5VTA5"/>
<comment type="caution">
    <text evidence="2">The sequence shown here is derived from an EMBL/GenBank/DDBJ whole genome shotgun (WGS) entry which is preliminary data.</text>
</comment>
<evidence type="ECO:0000313" key="2">
    <source>
        <dbReference type="EMBL" id="NWU32267.1"/>
    </source>
</evidence>
<reference evidence="2 3" key="1">
    <citation type="submission" date="2019-09" db="EMBL/GenBank/DDBJ databases">
        <title>Bird 10,000 Genomes (B10K) Project - Family phase.</title>
        <authorList>
            <person name="Zhang G."/>
        </authorList>
    </citation>
    <scope>NUCLEOTIDE SEQUENCE [LARGE SCALE GENOMIC DNA]</scope>
    <source>
        <strain evidence="2">B10K-DU-001-71</strain>
        <tissue evidence="2">Muscle</tissue>
    </source>
</reference>
<evidence type="ECO:0000256" key="1">
    <source>
        <dbReference type="SAM" id="MobiDB-lite"/>
    </source>
</evidence>
<accession>A0A7K5VTA5</accession>
<feature type="non-terminal residue" evidence="2">
    <location>
        <position position="68"/>
    </location>
</feature>
<feature type="region of interest" description="Disordered" evidence="1">
    <location>
        <begin position="1"/>
        <end position="68"/>
    </location>
</feature>
<gene>
    <name evidence="2" type="primary">Ralbp1_2</name>
    <name evidence="2" type="ORF">DYACAS_R05542</name>
</gene>